<feature type="chain" id="PRO_5010365826" evidence="1">
    <location>
        <begin position="21"/>
        <end position="57"/>
    </location>
</feature>
<dbReference type="EMBL" id="KV907496">
    <property type="protein sequence ID" value="OOF97759.1"/>
    <property type="molecule type" value="Genomic_DNA"/>
</dbReference>
<evidence type="ECO:0000313" key="2">
    <source>
        <dbReference type="EMBL" id="OOF97759.1"/>
    </source>
</evidence>
<keyword evidence="3" id="KW-1185">Reference proteome</keyword>
<proteinExistence type="predicted"/>
<feature type="signal peptide" evidence="1">
    <location>
        <begin position="1"/>
        <end position="20"/>
    </location>
</feature>
<dbReference type="Proteomes" id="UP000188318">
    <property type="component" value="Unassembled WGS sequence"/>
</dbReference>
<name>A0A1R3RTD6_ASPC5</name>
<organism evidence="2 3">
    <name type="scientific">Aspergillus carbonarius (strain ITEM 5010)</name>
    <dbReference type="NCBI Taxonomy" id="602072"/>
    <lineage>
        <taxon>Eukaryota</taxon>
        <taxon>Fungi</taxon>
        <taxon>Dikarya</taxon>
        <taxon>Ascomycota</taxon>
        <taxon>Pezizomycotina</taxon>
        <taxon>Eurotiomycetes</taxon>
        <taxon>Eurotiomycetidae</taxon>
        <taxon>Eurotiales</taxon>
        <taxon>Aspergillaceae</taxon>
        <taxon>Aspergillus</taxon>
        <taxon>Aspergillus subgen. Circumdati</taxon>
    </lineage>
</organism>
<protein>
    <submittedName>
        <fullName evidence="2">Uncharacterized protein</fullName>
    </submittedName>
</protein>
<accession>A0A1R3RTD6</accession>
<reference evidence="3" key="1">
    <citation type="journal article" date="2017" name="Genome Biol.">
        <title>Comparative genomics reveals high biological diversity and specific adaptations in the industrially and medically important fungal genus Aspergillus.</title>
        <authorList>
            <person name="de Vries R.P."/>
            <person name="Riley R."/>
            <person name="Wiebenga A."/>
            <person name="Aguilar-Osorio G."/>
            <person name="Amillis S."/>
            <person name="Uchima C.A."/>
            <person name="Anderluh G."/>
            <person name="Asadollahi M."/>
            <person name="Askin M."/>
            <person name="Barry K."/>
            <person name="Battaglia E."/>
            <person name="Bayram O."/>
            <person name="Benocci T."/>
            <person name="Braus-Stromeyer S.A."/>
            <person name="Caldana C."/>
            <person name="Canovas D."/>
            <person name="Cerqueira G.C."/>
            <person name="Chen F."/>
            <person name="Chen W."/>
            <person name="Choi C."/>
            <person name="Clum A."/>
            <person name="Dos Santos R.A."/>
            <person name="Damasio A.R."/>
            <person name="Diallinas G."/>
            <person name="Emri T."/>
            <person name="Fekete E."/>
            <person name="Flipphi M."/>
            <person name="Freyberg S."/>
            <person name="Gallo A."/>
            <person name="Gournas C."/>
            <person name="Habgood R."/>
            <person name="Hainaut M."/>
            <person name="Harispe M.L."/>
            <person name="Henrissat B."/>
            <person name="Hilden K.S."/>
            <person name="Hope R."/>
            <person name="Hossain A."/>
            <person name="Karabika E."/>
            <person name="Karaffa L."/>
            <person name="Karanyi Z."/>
            <person name="Krasevec N."/>
            <person name="Kuo A."/>
            <person name="Kusch H."/>
            <person name="LaButti K."/>
            <person name="Lagendijk E.L."/>
            <person name="Lapidus A."/>
            <person name="Levasseur A."/>
            <person name="Lindquist E."/>
            <person name="Lipzen A."/>
            <person name="Logrieco A.F."/>
            <person name="MacCabe A."/>
            <person name="Maekelae M.R."/>
            <person name="Malavazi I."/>
            <person name="Melin P."/>
            <person name="Meyer V."/>
            <person name="Mielnichuk N."/>
            <person name="Miskei M."/>
            <person name="Molnar A.P."/>
            <person name="Mule G."/>
            <person name="Ngan C.Y."/>
            <person name="Orejas M."/>
            <person name="Orosz E."/>
            <person name="Ouedraogo J.P."/>
            <person name="Overkamp K.M."/>
            <person name="Park H.-S."/>
            <person name="Perrone G."/>
            <person name="Piumi F."/>
            <person name="Punt P.J."/>
            <person name="Ram A.F."/>
            <person name="Ramon A."/>
            <person name="Rauscher S."/>
            <person name="Record E."/>
            <person name="Riano-Pachon D.M."/>
            <person name="Robert V."/>
            <person name="Roehrig J."/>
            <person name="Ruller R."/>
            <person name="Salamov A."/>
            <person name="Salih N.S."/>
            <person name="Samson R.A."/>
            <person name="Sandor E."/>
            <person name="Sanguinetti M."/>
            <person name="Schuetze T."/>
            <person name="Sepcic K."/>
            <person name="Shelest E."/>
            <person name="Sherlock G."/>
            <person name="Sophianopoulou V."/>
            <person name="Squina F.M."/>
            <person name="Sun H."/>
            <person name="Susca A."/>
            <person name="Todd R.B."/>
            <person name="Tsang A."/>
            <person name="Unkles S.E."/>
            <person name="van de Wiele N."/>
            <person name="van Rossen-Uffink D."/>
            <person name="Oliveira J.V."/>
            <person name="Vesth T.C."/>
            <person name="Visser J."/>
            <person name="Yu J.-H."/>
            <person name="Zhou M."/>
            <person name="Andersen M.R."/>
            <person name="Archer D.B."/>
            <person name="Baker S.E."/>
            <person name="Benoit I."/>
            <person name="Brakhage A.A."/>
            <person name="Braus G.H."/>
            <person name="Fischer R."/>
            <person name="Frisvad J.C."/>
            <person name="Goldman G.H."/>
            <person name="Houbraken J."/>
            <person name="Oakley B."/>
            <person name="Pocsi I."/>
            <person name="Scazzocchio C."/>
            <person name="Seiboth B."/>
            <person name="vanKuyk P.A."/>
            <person name="Wortman J."/>
            <person name="Dyer P.S."/>
            <person name="Grigoriev I.V."/>
        </authorList>
    </citation>
    <scope>NUCLEOTIDE SEQUENCE [LARGE SCALE GENOMIC DNA]</scope>
    <source>
        <strain evidence="3">ITEM 5010</strain>
    </source>
</reference>
<evidence type="ECO:0000313" key="3">
    <source>
        <dbReference type="Proteomes" id="UP000188318"/>
    </source>
</evidence>
<sequence length="57" mass="6395">MPRLILSSWTLNGLVVANSAARSDPQCSKTNQGESLGYTREARDVFIRYILRAFAHI</sequence>
<evidence type="ECO:0000256" key="1">
    <source>
        <dbReference type="SAM" id="SignalP"/>
    </source>
</evidence>
<dbReference type="VEuPathDB" id="FungiDB:ASPCADRAFT_205017"/>
<gene>
    <name evidence="2" type="ORF">ASPCADRAFT_205017</name>
</gene>
<keyword evidence="1" id="KW-0732">Signal</keyword>
<dbReference type="AlphaFoldDB" id="A0A1R3RTD6"/>